<sequence length="49" mass="5664">MLDADPLRRVSPAFGLVRRGKRGRDRSWFFRRAGRGVSTAPAVCVLRYW</sequence>
<protein>
    <submittedName>
        <fullName evidence="1">Uncharacterized protein</fullName>
    </submittedName>
</protein>
<organism evidence="1 2">
    <name type="scientific">Geodermatophilus pulveris</name>
    <dbReference type="NCBI Taxonomy" id="1564159"/>
    <lineage>
        <taxon>Bacteria</taxon>
        <taxon>Bacillati</taxon>
        <taxon>Actinomycetota</taxon>
        <taxon>Actinomycetes</taxon>
        <taxon>Geodermatophilales</taxon>
        <taxon>Geodermatophilaceae</taxon>
        <taxon>Geodermatophilus</taxon>
    </lineage>
</organism>
<dbReference type="RefSeq" id="WP_179224350.1">
    <property type="nucleotide sequence ID" value="NZ_FZOO01000003.1"/>
</dbReference>
<name>A0A239E256_9ACTN</name>
<accession>A0A239E256</accession>
<dbReference type="Proteomes" id="UP000198373">
    <property type="component" value="Unassembled WGS sequence"/>
</dbReference>
<evidence type="ECO:0000313" key="1">
    <source>
        <dbReference type="EMBL" id="SNS38776.1"/>
    </source>
</evidence>
<gene>
    <name evidence="1" type="ORF">SAMN06893096_103491</name>
</gene>
<dbReference type="EMBL" id="FZOO01000003">
    <property type="protein sequence ID" value="SNS38776.1"/>
    <property type="molecule type" value="Genomic_DNA"/>
</dbReference>
<reference evidence="2" key="1">
    <citation type="submission" date="2017-06" db="EMBL/GenBank/DDBJ databases">
        <authorList>
            <person name="Varghese N."/>
            <person name="Submissions S."/>
        </authorList>
    </citation>
    <scope>NUCLEOTIDE SEQUENCE [LARGE SCALE GENOMIC DNA]</scope>
    <source>
        <strain evidence="2">DSM 46839</strain>
    </source>
</reference>
<dbReference type="AlphaFoldDB" id="A0A239E256"/>
<keyword evidence="2" id="KW-1185">Reference proteome</keyword>
<evidence type="ECO:0000313" key="2">
    <source>
        <dbReference type="Proteomes" id="UP000198373"/>
    </source>
</evidence>
<proteinExistence type="predicted"/>